<dbReference type="GO" id="GO:0003824">
    <property type="term" value="F:catalytic activity"/>
    <property type="evidence" value="ECO:0007669"/>
    <property type="project" value="InterPro"/>
</dbReference>
<evidence type="ECO:0000313" key="4">
    <source>
        <dbReference type="EMBL" id="QHS61918.1"/>
    </source>
</evidence>
<sequence length="133" mass="14720">MKKYRNPNEPPSLPIGTTESKKSDVSFYDRVFELVRLVPKGRVTTYGAIAEAAGIRLSARMVGWALNNAGKAKPKVPAHRVVNRVGLLSAKHQFATPTLMQELLEQEGIAIKDDKILNFKDVLWLPGKPRAGK</sequence>
<dbReference type="KEGG" id="chih:GWR21_20610"/>
<dbReference type="SUPFAM" id="SSF46767">
    <property type="entry name" value="Methylated DNA-protein cysteine methyltransferase, C-terminal domain"/>
    <property type="match status" value="1"/>
</dbReference>
<dbReference type="GO" id="GO:0006281">
    <property type="term" value="P:DNA repair"/>
    <property type="evidence" value="ECO:0007669"/>
    <property type="project" value="InterPro"/>
</dbReference>
<name>A0A6B9ZHJ4_9BACT</name>
<keyword evidence="1" id="KW-0227">DNA damage</keyword>
<dbReference type="InterPro" id="IPR014048">
    <property type="entry name" value="MethylDNA_cys_MeTrfase_DNA-bd"/>
</dbReference>
<dbReference type="AlphaFoldDB" id="A0A6B9ZHJ4"/>
<dbReference type="PANTHER" id="PTHR42942">
    <property type="entry name" value="6-O-METHYLGUANINE DNA METHYLTRANSFERASE"/>
    <property type="match status" value="1"/>
</dbReference>
<feature type="domain" description="Methylated-DNA-[protein]-cysteine S-methyltransferase DNA binding" evidence="3">
    <location>
        <begin position="27"/>
        <end position="109"/>
    </location>
</feature>
<dbReference type="CDD" id="cd06445">
    <property type="entry name" value="ATase"/>
    <property type="match status" value="1"/>
</dbReference>
<gene>
    <name evidence="4" type="ORF">GWR21_20610</name>
</gene>
<dbReference type="Pfam" id="PF01035">
    <property type="entry name" value="DNA_binding_1"/>
    <property type="match status" value="1"/>
</dbReference>
<keyword evidence="5" id="KW-1185">Reference proteome</keyword>
<accession>A0A6B9ZHJ4</accession>
<evidence type="ECO:0000256" key="2">
    <source>
        <dbReference type="SAM" id="MobiDB-lite"/>
    </source>
</evidence>
<feature type="region of interest" description="Disordered" evidence="2">
    <location>
        <begin position="1"/>
        <end position="20"/>
    </location>
</feature>
<dbReference type="Gene3D" id="1.10.10.10">
    <property type="entry name" value="Winged helix-like DNA-binding domain superfamily/Winged helix DNA-binding domain"/>
    <property type="match status" value="1"/>
</dbReference>
<evidence type="ECO:0000313" key="5">
    <source>
        <dbReference type="Proteomes" id="UP000476411"/>
    </source>
</evidence>
<evidence type="ECO:0000256" key="1">
    <source>
        <dbReference type="ARBA" id="ARBA00022763"/>
    </source>
</evidence>
<organism evidence="4 5">
    <name type="scientific">Chitinophaga agri</name>
    <dbReference type="NCBI Taxonomy" id="2703787"/>
    <lineage>
        <taxon>Bacteria</taxon>
        <taxon>Pseudomonadati</taxon>
        <taxon>Bacteroidota</taxon>
        <taxon>Chitinophagia</taxon>
        <taxon>Chitinophagales</taxon>
        <taxon>Chitinophagaceae</taxon>
        <taxon>Chitinophaga</taxon>
    </lineage>
</organism>
<dbReference type="InterPro" id="IPR036217">
    <property type="entry name" value="MethylDNA_cys_MeTrfase_DNAb"/>
</dbReference>
<evidence type="ECO:0000259" key="3">
    <source>
        <dbReference type="Pfam" id="PF01035"/>
    </source>
</evidence>
<dbReference type="EMBL" id="CP048113">
    <property type="protein sequence ID" value="QHS61918.1"/>
    <property type="molecule type" value="Genomic_DNA"/>
</dbReference>
<proteinExistence type="predicted"/>
<protein>
    <submittedName>
        <fullName evidence="4">MGMT family protein</fullName>
    </submittedName>
</protein>
<dbReference type="InterPro" id="IPR052520">
    <property type="entry name" value="ATL_DNA_repair"/>
</dbReference>
<reference evidence="4 5" key="1">
    <citation type="submission" date="2020-01" db="EMBL/GenBank/DDBJ databases">
        <title>Complete genome sequence of Chitinophaga sp. H33E-04 isolated from quinoa roots.</title>
        <authorList>
            <person name="Weon H.-Y."/>
            <person name="Lee S.A."/>
        </authorList>
    </citation>
    <scope>NUCLEOTIDE SEQUENCE [LARGE SCALE GENOMIC DNA]</scope>
    <source>
        <strain evidence="4 5">H33E-04</strain>
    </source>
</reference>
<dbReference type="Proteomes" id="UP000476411">
    <property type="component" value="Chromosome"/>
</dbReference>
<dbReference type="InterPro" id="IPR036388">
    <property type="entry name" value="WH-like_DNA-bd_sf"/>
</dbReference>
<dbReference type="PANTHER" id="PTHR42942:SF1">
    <property type="entry name" value="ALKYLTRANSFERASE-LIKE PROTEIN 1"/>
    <property type="match status" value="1"/>
</dbReference>